<comment type="caution">
    <text evidence="8">The sequence shown here is derived from an EMBL/GenBank/DDBJ whole genome shotgun (WGS) entry which is preliminary data.</text>
</comment>
<evidence type="ECO:0000259" key="7">
    <source>
        <dbReference type="PROSITE" id="PS50893"/>
    </source>
</evidence>
<evidence type="ECO:0000313" key="9">
    <source>
        <dbReference type="Proteomes" id="UP000010523"/>
    </source>
</evidence>
<dbReference type="Proteomes" id="UP000010523">
    <property type="component" value="Unassembled WGS sequence"/>
</dbReference>
<accession>I3E6Y1</accession>
<protein>
    <submittedName>
        <fullName evidence="8">ABC transporter related protein</fullName>
    </submittedName>
</protein>
<keyword evidence="2" id="KW-1003">Cell membrane</keyword>
<dbReference type="InterPro" id="IPR003593">
    <property type="entry name" value="AAA+_ATPase"/>
</dbReference>
<evidence type="ECO:0000256" key="5">
    <source>
        <dbReference type="ARBA" id="ARBA00022967"/>
    </source>
</evidence>
<dbReference type="OrthoDB" id="9802264at2"/>
<dbReference type="PATRIC" id="fig|997296.3.peg.1075"/>
<dbReference type="Gene3D" id="3.40.50.300">
    <property type="entry name" value="P-loop containing nucleotide triphosphate hydrolases"/>
    <property type="match status" value="1"/>
</dbReference>
<dbReference type="PANTHER" id="PTHR42788">
    <property type="entry name" value="TAURINE IMPORT ATP-BINDING PROTEIN-RELATED"/>
    <property type="match status" value="1"/>
</dbReference>
<organism evidence="8 9">
    <name type="scientific">Bacillus methanolicus PB1</name>
    <dbReference type="NCBI Taxonomy" id="997296"/>
    <lineage>
        <taxon>Bacteria</taxon>
        <taxon>Bacillati</taxon>
        <taxon>Bacillota</taxon>
        <taxon>Bacilli</taxon>
        <taxon>Bacillales</taxon>
        <taxon>Bacillaceae</taxon>
        <taxon>Bacillus</taxon>
    </lineage>
</organism>
<dbReference type="AlphaFoldDB" id="I3E6Y1"/>
<gene>
    <name evidence="8" type="ORF">PB1_04960</name>
</gene>
<dbReference type="SUPFAM" id="SSF52540">
    <property type="entry name" value="P-loop containing nucleoside triphosphate hydrolases"/>
    <property type="match status" value="1"/>
</dbReference>
<sequence length="258" mass="28836">MKRKQKGMALELERVEKSFGENMVLKEINLSIKSGEFIAIVGRSGCGKSTLLRLIAGLEPASKGRVITDGEVVESIHADARFMFQDSRLLPWKKVLTNVQIGTRSRSKIEAQVALTLVGLENRGNEWPIVLSGGQRQRIALARALAGEPRLLLLDEPLGALDALTRIEMQQLIERLWLQQGFTAILVTHDVSEAVALADRVILIEDGEVTMDIAITLNRPRRKDSHFSYLEKMILDRVMGLQESNLIEFSKPKISRSI</sequence>
<dbReference type="EMBL" id="AFEU01000001">
    <property type="protein sequence ID" value="EIJ82252.1"/>
    <property type="molecule type" value="Genomic_DNA"/>
</dbReference>
<dbReference type="InterPro" id="IPR027417">
    <property type="entry name" value="P-loop_NTPase"/>
</dbReference>
<evidence type="ECO:0000256" key="6">
    <source>
        <dbReference type="ARBA" id="ARBA00023136"/>
    </source>
</evidence>
<keyword evidence="9" id="KW-1185">Reference proteome</keyword>
<dbReference type="InterPro" id="IPR050166">
    <property type="entry name" value="ABC_transporter_ATP-bind"/>
</dbReference>
<evidence type="ECO:0000256" key="1">
    <source>
        <dbReference type="ARBA" id="ARBA00022448"/>
    </source>
</evidence>
<keyword evidence="6" id="KW-0472">Membrane</keyword>
<keyword evidence="3" id="KW-0547">Nucleotide-binding</keyword>
<dbReference type="SMART" id="SM00382">
    <property type="entry name" value="AAA"/>
    <property type="match status" value="1"/>
</dbReference>
<proteinExistence type="predicted"/>
<dbReference type="STRING" id="997296.PB1_04960"/>
<dbReference type="PANTHER" id="PTHR42788:SF17">
    <property type="entry name" value="ALIPHATIC SULFONATES IMPORT ATP-BINDING PROTEIN SSUB"/>
    <property type="match status" value="1"/>
</dbReference>
<dbReference type="InterPro" id="IPR003439">
    <property type="entry name" value="ABC_transporter-like_ATP-bd"/>
</dbReference>
<name>I3E6Y1_BACMT</name>
<keyword evidence="4" id="KW-0067">ATP-binding</keyword>
<dbReference type="GO" id="GO:0005524">
    <property type="term" value="F:ATP binding"/>
    <property type="evidence" value="ECO:0007669"/>
    <property type="project" value="UniProtKB-KW"/>
</dbReference>
<reference evidence="8 9" key="1">
    <citation type="journal article" date="2012" name="Appl. Environ. Microbiol.">
        <title>Genome Sequence of Thermotolerant Bacillus methanolicus: Features and Regulation Related to Methylotrophy and Production of L-Lysine and L-Glutamate from Methanol.</title>
        <authorList>
            <person name="Heggeset T.M."/>
            <person name="Krog A."/>
            <person name="Balzer S."/>
            <person name="Wentzel A."/>
            <person name="Ellingsen T.E."/>
            <person name="Brautaset T."/>
        </authorList>
    </citation>
    <scope>NUCLEOTIDE SEQUENCE [LARGE SCALE GENOMIC DNA]</scope>
    <source>
        <strain evidence="8 9">PB1</strain>
    </source>
</reference>
<feature type="domain" description="ABC transporter" evidence="7">
    <location>
        <begin position="10"/>
        <end position="231"/>
    </location>
</feature>
<evidence type="ECO:0000256" key="3">
    <source>
        <dbReference type="ARBA" id="ARBA00022741"/>
    </source>
</evidence>
<evidence type="ECO:0000256" key="2">
    <source>
        <dbReference type="ARBA" id="ARBA00022475"/>
    </source>
</evidence>
<dbReference type="RefSeq" id="WP_003351064.1">
    <property type="nucleotide sequence ID" value="NZ_AFEU01000001.1"/>
</dbReference>
<dbReference type="eggNOG" id="COG1116">
    <property type="taxonomic scope" value="Bacteria"/>
</dbReference>
<evidence type="ECO:0000256" key="4">
    <source>
        <dbReference type="ARBA" id="ARBA00022840"/>
    </source>
</evidence>
<keyword evidence="5" id="KW-1278">Translocase</keyword>
<dbReference type="InterPro" id="IPR017871">
    <property type="entry name" value="ABC_transporter-like_CS"/>
</dbReference>
<dbReference type="GO" id="GO:0016887">
    <property type="term" value="F:ATP hydrolysis activity"/>
    <property type="evidence" value="ECO:0007669"/>
    <property type="project" value="InterPro"/>
</dbReference>
<dbReference type="PROSITE" id="PS00211">
    <property type="entry name" value="ABC_TRANSPORTER_1"/>
    <property type="match status" value="1"/>
</dbReference>
<keyword evidence="1" id="KW-0813">Transport</keyword>
<dbReference type="PROSITE" id="PS50893">
    <property type="entry name" value="ABC_TRANSPORTER_2"/>
    <property type="match status" value="1"/>
</dbReference>
<dbReference type="Pfam" id="PF00005">
    <property type="entry name" value="ABC_tran"/>
    <property type="match status" value="1"/>
</dbReference>
<evidence type="ECO:0000313" key="8">
    <source>
        <dbReference type="EMBL" id="EIJ82252.1"/>
    </source>
</evidence>